<dbReference type="Proteomes" id="UP000824241">
    <property type="component" value="Unassembled WGS sequence"/>
</dbReference>
<feature type="domain" description="Histidine kinase" evidence="7">
    <location>
        <begin position="90"/>
        <end position="302"/>
    </location>
</feature>
<name>A0A9D1DYB1_9FIRM</name>
<dbReference type="Gene3D" id="1.10.287.130">
    <property type="match status" value="1"/>
</dbReference>
<protein>
    <recommendedName>
        <fullName evidence="2">histidine kinase</fullName>
        <ecNumber evidence="2">2.7.13.3</ecNumber>
    </recommendedName>
</protein>
<keyword evidence="4" id="KW-0808">Transferase</keyword>
<reference evidence="8" key="1">
    <citation type="submission" date="2020-10" db="EMBL/GenBank/DDBJ databases">
        <authorList>
            <person name="Gilroy R."/>
        </authorList>
    </citation>
    <scope>NUCLEOTIDE SEQUENCE</scope>
    <source>
        <strain evidence="8">CHK189-12415</strain>
    </source>
</reference>
<accession>A0A9D1DYB1</accession>
<evidence type="ECO:0000313" key="9">
    <source>
        <dbReference type="Proteomes" id="UP000824241"/>
    </source>
</evidence>
<dbReference type="InterPro" id="IPR005467">
    <property type="entry name" value="His_kinase_dom"/>
</dbReference>
<dbReference type="InterPro" id="IPR050736">
    <property type="entry name" value="Sensor_HK_Regulatory"/>
</dbReference>
<organism evidence="8 9">
    <name type="scientific">Candidatus Faecivivens stercoravium</name>
    <dbReference type="NCBI Taxonomy" id="2840803"/>
    <lineage>
        <taxon>Bacteria</taxon>
        <taxon>Bacillati</taxon>
        <taxon>Bacillota</taxon>
        <taxon>Clostridia</taxon>
        <taxon>Eubacteriales</taxon>
        <taxon>Oscillospiraceae</taxon>
        <taxon>Oscillospiraceae incertae sedis</taxon>
        <taxon>Candidatus Faecivivens</taxon>
    </lineage>
</organism>
<dbReference type="EMBL" id="DVHA01000237">
    <property type="protein sequence ID" value="HIR61379.1"/>
    <property type="molecule type" value="Genomic_DNA"/>
</dbReference>
<dbReference type="CDD" id="cd00082">
    <property type="entry name" value="HisKA"/>
    <property type="match status" value="1"/>
</dbReference>
<dbReference type="PANTHER" id="PTHR43711">
    <property type="entry name" value="TWO-COMPONENT HISTIDINE KINASE"/>
    <property type="match status" value="1"/>
</dbReference>
<evidence type="ECO:0000256" key="1">
    <source>
        <dbReference type="ARBA" id="ARBA00000085"/>
    </source>
</evidence>
<dbReference type="GO" id="GO:0000155">
    <property type="term" value="F:phosphorelay sensor kinase activity"/>
    <property type="evidence" value="ECO:0007669"/>
    <property type="project" value="InterPro"/>
</dbReference>
<dbReference type="Gene3D" id="3.30.565.10">
    <property type="entry name" value="Histidine kinase-like ATPase, C-terminal domain"/>
    <property type="match status" value="1"/>
</dbReference>
<evidence type="ECO:0000256" key="4">
    <source>
        <dbReference type="ARBA" id="ARBA00022679"/>
    </source>
</evidence>
<evidence type="ECO:0000256" key="6">
    <source>
        <dbReference type="ARBA" id="ARBA00023012"/>
    </source>
</evidence>
<dbReference type="EC" id="2.7.13.3" evidence="2"/>
<keyword evidence="3" id="KW-0597">Phosphoprotein</keyword>
<dbReference type="InterPro" id="IPR036890">
    <property type="entry name" value="HATPase_C_sf"/>
</dbReference>
<sequence length="308" mass="33707">MTAVVVGVSLAIGLAGLVFGVCQRVMAARQLRKLKEMLRRAMNGSFSERQFDETTLSAFEARFAQYLSGRAAADRKLEEEQGRVAQLISDIAHQVRTPVANIRLYAQLLEEQPLPEGAAPCVRALLAQGDKLESLTGALFKASRLEAGIIALQPERGRLLPLIRRAASQYAPAARAKRIALKMGEEDAEAVFDPRWTEEALCNLIDNAVKYTPSGGSVAVSVRSYELFCRVTVSDTGPGIPESEHPKIFRRFYRAPAAEKVPGSGLGLYLAREIAAGEGGYLKVESRVGEGSRFSIYLPREKRESLQN</sequence>
<evidence type="ECO:0000256" key="3">
    <source>
        <dbReference type="ARBA" id="ARBA00022553"/>
    </source>
</evidence>
<dbReference type="PRINTS" id="PR00344">
    <property type="entry name" value="BCTRLSENSOR"/>
</dbReference>
<evidence type="ECO:0000259" key="7">
    <source>
        <dbReference type="PROSITE" id="PS50109"/>
    </source>
</evidence>
<comment type="caution">
    <text evidence="8">The sequence shown here is derived from an EMBL/GenBank/DDBJ whole genome shotgun (WGS) entry which is preliminary data.</text>
</comment>
<dbReference type="InterPro" id="IPR003661">
    <property type="entry name" value="HisK_dim/P_dom"/>
</dbReference>
<gene>
    <name evidence="8" type="ORF">IAB37_07405</name>
</gene>
<proteinExistence type="predicted"/>
<dbReference type="Pfam" id="PF00512">
    <property type="entry name" value="HisKA"/>
    <property type="match status" value="1"/>
</dbReference>
<dbReference type="InterPro" id="IPR003594">
    <property type="entry name" value="HATPase_dom"/>
</dbReference>
<evidence type="ECO:0000313" key="8">
    <source>
        <dbReference type="EMBL" id="HIR61379.1"/>
    </source>
</evidence>
<reference evidence="8" key="2">
    <citation type="journal article" date="2021" name="PeerJ">
        <title>Extensive microbial diversity within the chicken gut microbiome revealed by metagenomics and culture.</title>
        <authorList>
            <person name="Gilroy R."/>
            <person name="Ravi A."/>
            <person name="Getino M."/>
            <person name="Pursley I."/>
            <person name="Horton D.L."/>
            <person name="Alikhan N.F."/>
            <person name="Baker D."/>
            <person name="Gharbi K."/>
            <person name="Hall N."/>
            <person name="Watson M."/>
            <person name="Adriaenssens E.M."/>
            <person name="Foster-Nyarko E."/>
            <person name="Jarju S."/>
            <person name="Secka A."/>
            <person name="Antonio M."/>
            <person name="Oren A."/>
            <person name="Chaudhuri R.R."/>
            <person name="La Ragione R."/>
            <person name="Hildebrand F."/>
            <person name="Pallen M.J."/>
        </authorList>
    </citation>
    <scope>NUCLEOTIDE SEQUENCE</scope>
    <source>
        <strain evidence="8">CHK189-12415</strain>
    </source>
</reference>
<dbReference type="PROSITE" id="PS50109">
    <property type="entry name" value="HIS_KIN"/>
    <property type="match status" value="1"/>
</dbReference>
<dbReference type="SMART" id="SM00388">
    <property type="entry name" value="HisKA"/>
    <property type="match status" value="1"/>
</dbReference>
<dbReference type="Pfam" id="PF02518">
    <property type="entry name" value="HATPase_c"/>
    <property type="match status" value="1"/>
</dbReference>
<keyword evidence="5 8" id="KW-0418">Kinase</keyword>
<dbReference type="SMART" id="SM00387">
    <property type="entry name" value="HATPase_c"/>
    <property type="match status" value="1"/>
</dbReference>
<evidence type="ECO:0000256" key="2">
    <source>
        <dbReference type="ARBA" id="ARBA00012438"/>
    </source>
</evidence>
<keyword evidence="6" id="KW-0902">Two-component regulatory system</keyword>
<dbReference type="PANTHER" id="PTHR43711:SF1">
    <property type="entry name" value="HISTIDINE KINASE 1"/>
    <property type="match status" value="1"/>
</dbReference>
<evidence type="ECO:0000256" key="5">
    <source>
        <dbReference type="ARBA" id="ARBA00022777"/>
    </source>
</evidence>
<dbReference type="SUPFAM" id="SSF55874">
    <property type="entry name" value="ATPase domain of HSP90 chaperone/DNA topoisomerase II/histidine kinase"/>
    <property type="match status" value="1"/>
</dbReference>
<dbReference type="AlphaFoldDB" id="A0A9D1DYB1"/>
<comment type="catalytic activity">
    <reaction evidence="1">
        <text>ATP + protein L-histidine = ADP + protein N-phospho-L-histidine.</text>
        <dbReference type="EC" id="2.7.13.3"/>
    </reaction>
</comment>
<dbReference type="InterPro" id="IPR036097">
    <property type="entry name" value="HisK_dim/P_sf"/>
</dbReference>
<dbReference type="CDD" id="cd00075">
    <property type="entry name" value="HATPase"/>
    <property type="match status" value="1"/>
</dbReference>
<dbReference type="InterPro" id="IPR004358">
    <property type="entry name" value="Sig_transdc_His_kin-like_C"/>
</dbReference>
<dbReference type="SUPFAM" id="SSF47384">
    <property type="entry name" value="Homodimeric domain of signal transducing histidine kinase"/>
    <property type="match status" value="1"/>
</dbReference>